<protein>
    <submittedName>
        <fullName evidence="1">Uncharacterized protein</fullName>
    </submittedName>
</protein>
<evidence type="ECO:0000313" key="1">
    <source>
        <dbReference type="EMBL" id="CAI9612329.1"/>
    </source>
</evidence>
<organism evidence="1 2">
    <name type="scientific">Staurois parvus</name>
    <dbReference type="NCBI Taxonomy" id="386267"/>
    <lineage>
        <taxon>Eukaryota</taxon>
        <taxon>Metazoa</taxon>
        <taxon>Chordata</taxon>
        <taxon>Craniata</taxon>
        <taxon>Vertebrata</taxon>
        <taxon>Euteleostomi</taxon>
        <taxon>Amphibia</taxon>
        <taxon>Batrachia</taxon>
        <taxon>Anura</taxon>
        <taxon>Neobatrachia</taxon>
        <taxon>Ranoidea</taxon>
        <taxon>Ranidae</taxon>
        <taxon>Staurois</taxon>
    </lineage>
</organism>
<sequence length="52" mass="5606">MLVTVSFTIPHGTCSSTTVGRPQLPTPDLTKSVKLAALQLLPNYKSHEALQD</sequence>
<keyword evidence="2" id="KW-1185">Reference proteome</keyword>
<comment type="caution">
    <text evidence="1">The sequence shown here is derived from an EMBL/GenBank/DDBJ whole genome shotgun (WGS) entry which is preliminary data.</text>
</comment>
<name>A0ABN9GS97_9NEOB</name>
<accession>A0ABN9GS97</accession>
<proteinExistence type="predicted"/>
<gene>
    <name evidence="1" type="ORF">SPARVUS_LOCUS14685361</name>
</gene>
<reference evidence="1" key="1">
    <citation type="submission" date="2023-05" db="EMBL/GenBank/DDBJ databases">
        <authorList>
            <person name="Stuckert A."/>
        </authorList>
    </citation>
    <scope>NUCLEOTIDE SEQUENCE</scope>
</reference>
<evidence type="ECO:0000313" key="2">
    <source>
        <dbReference type="Proteomes" id="UP001162483"/>
    </source>
</evidence>
<dbReference type="Proteomes" id="UP001162483">
    <property type="component" value="Unassembled WGS sequence"/>
</dbReference>
<dbReference type="EMBL" id="CATNWA010019279">
    <property type="protein sequence ID" value="CAI9612329.1"/>
    <property type="molecule type" value="Genomic_DNA"/>
</dbReference>